<dbReference type="InterPro" id="IPR045857">
    <property type="entry name" value="O16G_dom_2"/>
</dbReference>
<name>A0A6A8LG01_BACVE</name>
<comment type="caution">
    <text evidence="9">The sequence shown here is derived from an EMBL/GenBank/DDBJ whole genome shotgun (WGS) entry which is preliminary data.</text>
</comment>
<evidence type="ECO:0000256" key="6">
    <source>
        <dbReference type="ARBA" id="ARBA00036217"/>
    </source>
</evidence>
<evidence type="ECO:0000313" key="9">
    <source>
        <dbReference type="EMBL" id="MSE03015.1"/>
    </source>
</evidence>
<dbReference type="Gene3D" id="2.60.40.1180">
    <property type="entry name" value="Golgi alpha-mannosidase II"/>
    <property type="match status" value="1"/>
</dbReference>
<dbReference type="FunFam" id="2.60.40.1180:FF:000007">
    <property type="entry name" value="Sucrose isomerase"/>
    <property type="match status" value="1"/>
</dbReference>
<dbReference type="InterPro" id="IPR013780">
    <property type="entry name" value="Glyco_hydro_b"/>
</dbReference>
<dbReference type="PANTHER" id="PTHR10357">
    <property type="entry name" value="ALPHA-AMYLASE FAMILY MEMBER"/>
    <property type="match status" value="1"/>
</dbReference>
<dbReference type="Gene3D" id="3.90.400.10">
    <property type="entry name" value="Oligo-1,6-glucosidase, Domain 2"/>
    <property type="match status" value="1"/>
</dbReference>
<dbReference type="GO" id="GO:0004556">
    <property type="term" value="F:alpha-amylase activity"/>
    <property type="evidence" value="ECO:0007669"/>
    <property type="project" value="TreeGrafter"/>
</dbReference>
<sequence>MANDWWKDAVVYQIYPRSFQDTNSDGIGDLRGIIARLDYIKELGADVIWICPIYPSPNVDNGYDVTDHQAIMESYGTMEDFHDLLTECRSRGLKLVMDFVLNHTSTEHPWFKEAEMNPDSKYRDYYIWRPGTAEGPPTDWVSDYGQSVWQYEEHTGEYYLHMNAVKQADLNWENPKVRQSVYEMMRFWLDKGVDGLRIDQLHLLSKKEYLPPYEDYIARRADPKPFRPNGARIHDYLKEMTKEVFSKYDVMSVGEAGSVTPEEGLVYTGTDEHELNMIFHFQHMELDQKPGQEHWDVKPLELSDLKKVLTDWQEKLEHQGWNTLYWCNHDQPRIVSRFGDEGKYRKASAKMLAALLYFMKGTPYIYQGEELGMTNAPFDRIEDYQDIQTVNMYHKRVFEMGRNREEVMASIMAKSRDHARTPMQWDGSKNAGFTEGEPWLKVNPNYKTVNAAEAQDDPNSILNFYKKLIRLRKQYADIIKGSYTLLFPDDPQLFVYERQANGQKIISISNVSKEEAAFYWPDGSESERAELLLSNYENNGGAESRITFRPYETRVYLLA</sequence>
<dbReference type="CDD" id="cd11333">
    <property type="entry name" value="AmyAc_SI_OligoGlu_DGase"/>
    <property type="match status" value="1"/>
</dbReference>
<dbReference type="SUPFAM" id="SSF51445">
    <property type="entry name" value="(Trans)glycosidases"/>
    <property type="match status" value="1"/>
</dbReference>
<dbReference type="Gene3D" id="3.20.20.80">
    <property type="entry name" value="Glycosidases"/>
    <property type="match status" value="1"/>
</dbReference>
<comment type="similarity">
    <text evidence="2">Belongs to the glycosyl hydrolase 13 family.</text>
</comment>
<organism evidence="9">
    <name type="scientific">Bacillus velezensis</name>
    <dbReference type="NCBI Taxonomy" id="492670"/>
    <lineage>
        <taxon>Bacteria</taxon>
        <taxon>Bacillati</taxon>
        <taxon>Bacillota</taxon>
        <taxon>Bacilli</taxon>
        <taxon>Bacillales</taxon>
        <taxon>Bacillaceae</taxon>
        <taxon>Bacillus</taxon>
        <taxon>Bacillus amyloliquefaciens group</taxon>
    </lineage>
</organism>
<keyword evidence="5 9" id="KW-0326">Glycosidase</keyword>
<feature type="domain" description="Glycosyl hydrolase family 13 catalytic" evidence="8">
    <location>
        <begin position="13"/>
        <end position="420"/>
    </location>
</feature>
<evidence type="ECO:0000256" key="2">
    <source>
        <dbReference type="ARBA" id="ARBA00008061"/>
    </source>
</evidence>
<evidence type="ECO:0000256" key="7">
    <source>
        <dbReference type="ARBA" id="ARBA00038939"/>
    </source>
</evidence>
<evidence type="ECO:0000256" key="1">
    <source>
        <dbReference type="ARBA" id="ARBA00004496"/>
    </source>
</evidence>
<keyword evidence="3" id="KW-0963">Cytoplasm</keyword>
<dbReference type="PANTHER" id="PTHR10357:SF184">
    <property type="entry name" value="OLIGO-1,6-GLUCOSIDASE 1"/>
    <property type="match status" value="1"/>
</dbReference>
<proteinExistence type="inferred from homology"/>
<dbReference type="NCBIfam" id="NF008183">
    <property type="entry name" value="PRK10933.1"/>
    <property type="match status" value="1"/>
</dbReference>
<dbReference type="EMBL" id="WKKV01000006">
    <property type="protein sequence ID" value="MSE03015.1"/>
    <property type="molecule type" value="Genomic_DNA"/>
</dbReference>
<dbReference type="EC" id="3.2.1.10" evidence="7"/>
<comment type="catalytic activity">
    <reaction evidence="6">
        <text>Hydrolysis of (1-&gt;6)-alpha-D-glucosidic linkages in some oligosaccharides produced from starch and glycogen by alpha-amylase, and in isomaltose.</text>
        <dbReference type="EC" id="3.2.1.10"/>
    </reaction>
</comment>
<evidence type="ECO:0000259" key="8">
    <source>
        <dbReference type="SMART" id="SM00642"/>
    </source>
</evidence>
<dbReference type="SUPFAM" id="SSF51011">
    <property type="entry name" value="Glycosyl hydrolase domain"/>
    <property type="match status" value="1"/>
</dbReference>
<dbReference type="SMART" id="SM00642">
    <property type="entry name" value="Aamy"/>
    <property type="match status" value="1"/>
</dbReference>
<dbReference type="InterPro" id="IPR006047">
    <property type="entry name" value="GH13_cat_dom"/>
</dbReference>
<comment type="subcellular location">
    <subcellularLocation>
        <location evidence="1">Cytoplasm</location>
    </subcellularLocation>
</comment>
<dbReference type="FunFam" id="3.20.20.80:FF:000014">
    <property type="entry name" value="Alpha,alpha-phosphotrehalase"/>
    <property type="match status" value="1"/>
</dbReference>
<evidence type="ECO:0000256" key="5">
    <source>
        <dbReference type="ARBA" id="ARBA00023295"/>
    </source>
</evidence>
<dbReference type="RefSeq" id="WP_025853798.1">
    <property type="nucleotide sequence ID" value="NZ_BPWC01000004.1"/>
</dbReference>
<gene>
    <name evidence="9" type="ORF">GKC39_13175</name>
</gene>
<dbReference type="GO" id="GO:0005737">
    <property type="term" value="C:cytoplasm"/>
    <property type="evidence" value="ECO:0007669"/>
    <property type="project" value="UniProtKB-SubCell"/>
</dbReference>
<dbReference type="FunFam" id="3.20.20.80:FF:000064">
    <property type="entry name" value="Oligo-1,6-glucosidase"/>
    <property type="match status" value="1"/>
</dbReference>
<reference evidence="9" key="1">
    <citation type="submission" date="2019-11" db="EMBL/GenBank/DDBJ databases">
        <title>Draft Genome Sequence of Plant Growth-Promoting Rhizosphere-Associated Bacteria.</title>
        <authorList>
            <person name="Vasilyev I.Y."/>
            <person name="Radchenko V."/>
            <person name="Ilnitskaya E.V."/>
        </authorList>
    </citation>
    <scope>NUCLEOTIDE SEQUENCE</scope>
    <source>
        <strain evidence="9">VRA_517_n</strain>
    </source>
</reference>
<dbReference type="FunFam" id="3.90.400.10:FF:000002">
    <property type="entry name" value="Sucrose isomerase"/>
    <property type="match status" value="1"/>
</dbReference>
<evidence type="ECO:0000256" key="3">
    <source>
        <dbReference type="ARBA" id="ARBA00022490"/>
    </source>
</evidence>
<dbReference type="Pfam" id="PF00128">
    <property type="entry name" value="Alpha-amylase"/>
    <property type="match status" value="1"/>
</dbReference>
<dbReference type="GO" id="GO:0004574">
    <property type="term" value="F:oligo-1,6-glucosidase activity"/>
    <property type="evidence" value="ECO:0007669"/>
    <property type="project" value="UniProtKB-EC"/>
</dbReference>
<dbReference type="GO" id="GO:0009313">
    <property type="term" value="P:oligosaccharide catabolic process"/>
    <property type="evidence" value="ECO:0007669"/>
    <property type="project" value="TreeGrafter"/>
</dbReference>
<accession>A0A6A8LG01</accession>
<protein>
    <recommendedName>
        <fullName evidence="7">oligo-1,6-glucosidase</fullName>
        <ecNumber evidence="7">3.2.1.10</ecNumber>
    </recommendedName>
</protein>
<keyword evidence="4 9" id="KW-0378">Hydrolase</keyword>
<dbReference type="InterPro" id="IPR017853">
    <property type="entry name" value="GH"/>
</dbReference>
<dbReference type="AlphaFoldDB" id="A0A6A8LG01"/>
<evidence type="ECO:0000256" key="4">
    <source>
        <dbReference type="ARBA" id="ARBA00022801"/>
    </source>
</evidence>